<reference evidence="4" key="1">
    <citation type="submission" date="2024-03" db="EMBL/GenBank/DDBJ databases">
        <authorList>
            <consortium name="ELIXIR-Norway"/>
            <consortium name="Elixir Norway"/>
        </authorList>
    </citation>
    <scope>NUCLEOTIDE SEQUENCE</scope>
</reference>
<dbReference type="SUPFAM" id="SSF50249">
    <property type="entry name" value="Nucleic acid-binding proteins"/>
    <property type="match status" value="1"/>
</dbReference>
<evidence type="ECO:0000313" key="5">
    <source>
        <dbReference type="Proteomes" id="UP001497522"/>
    </source>
</evidence>
<sequence>MARLVASSALRYMPFAAAAAGSSTVSVVGVAAIRRRSAVCAQLTEEAGIVASSMKCMFLHWRLQQSSLKSSVVVRSFSTQVFGAATTSTSQWKESEVYGTELEQVDGDSSMDFPRPSSVVWSKELANTVHFIGRLGRDMEVKHLDTGKVVAKCSLAVRKSSKKDEVPSWLEMEFWDTLAHVALQHLKKGDQVYVTGCLKVDLYVKDAVQHKIPRVVVQDLKFVEQSMYQEEGSPSWASLLPPVGTSTPQISGNYSGAKANQDMEMVWNEYFSDPTQWWDNRGKKQNPRYPDFKHKTTNEALWVDSYKTPEWVPDQLEKLEAARKEFEARRGESAGHSQNETNMTGLKDF</sequence>
<dbReference type="NCBIfam" id="TIGR00621">
    <property type="entry name" value="ssb"/>
    <property type="match status" value="1"/>
</dbReference>
<keyword evidence="5" id="KW-1185">Reference proteome</keyword>
<feature type="region of interest" description="Disordered" evidence="3">
    <location>
        <begin position="324"/>
        <end position="349"/>
    </location>
</feature>
<dbReference type="CDD" id="cd04496">
    <property type="entry name" value="SSB_OBF"/>
    <property type="match status" value="1"/>
</dbReference>
<dbReference type="Gene3D" id="2.40.50.140">
    <property type="entry name" value="Nucleic acid-binding proteins"/>
    <property type="match status" value="1"/>
</dbReference>
<dbReference type="PANTHER" id="PTHR10302">
    <property type="entry name" value="SINGLE-STRANDED DNA-BINDING PROTEIN"/>
    <property type="match status" value="1"/>
</dbReference>
<keyword evidence="1 2" id="KW-0238">DNA-binding</keyword>
<dbReference type="EMBL" id="OZ023718">
    <property type="protein sequence ID" value="CAK9867634.1"/>
    <property type="molecule type" value="Genomic_DNA"/>
</dbReference>
<feature type="compositionally biased region" description="Polar residues" evidence="3">
    <location>
        <begin position="335"/>
        <end position="349"/>
    </location>
</feature>
<dbReference type="InterPro" id="IPR012340">
    <property type="entry name" value="NA-bd_OB-fold"/>
</dbReference>
<dbReference type="PROSITE" id="PS50935">
    <property type="entry name" value="SSB"/>
    <property type="match status" value="1"/>
</dbReference>
<proteinExistence type="predicted"/>
<evidence type="ECO:0000256" key="1">
    <source>
        <dbReference type="ARBA" id="ARBA00023125"/>
    </source>
</evidence>
<feature type="compositionally biased region" description="Basic and acidic residues" evidence="3">
    <location>
        <begin position="324"/>
        <end position="333"/>
    </location>
</feature>
<name>A0ABP1AYF5_9BRYO</name>
<dbReference type="Proteomes" id="UP001497522">
    <property type="component" value="Chromosome 17"/>
</dbReference>
<dbReference type="InterPro" id="IPR000424">
    <property type="entry name" value="Primosome_PriB/ssb"/>
</dbReference>
<accession>A0ABP1AYF5</accession>
<evidence type="ECO:0000256" key="3">
    <source>
        <dbReference type="SAM" id="MobiDB-lite"/>
    </source>
</evidence>
<dbReference type="PANTHER" id="PTHR10302:SF0">
    <property type="entry name" value="SINGLE-STRANDED DNA-BINDING PROTEIN, MITOCHONDRIAL"/>
    <property type="match status" value="1"/>
</dbReference>
<evidence type="ECO:0000256" key="2">
    <source>
        <dbReference type="PROSITE-ProRule" id="PRU00252"/>
    </source>
</evidence>
<organism evidence="4 5">
    <name type="scientific">Sphagnum jensenii</name>
    <dbReference type="NCBI Taxonomy" id="128206"/>
    <lineage>
        <taxon>Eukaryota</taxon>
        <taxon>Viridiplantae</taxon>
        <taxon>Streptophyta</taxon>
        <taxon>Embryophyta</taxon>
        <taxon>Bryophyta</taxon>
        <taxon>Sphagnophytina</taxon>
        <taxon>Sphagnopsida</taxon>
        <taxon>Sphagnales</taxon>
        <taxon>Sphagnaceae</taxon>
        <taxon>Sphagnum</taxon>
    </lineage>
</organism>
<protein>
    <submittedName>
        <fullName evidence="4">Uncharacterized protein</fullName>
    </submittedName>
</protein>
<dbReference type="InterPro" id="IPR011344">
    <property type="entry name" value="ssDNA-bd"/>
</dbReference>
<gene>
    <name evidence="4" type="ORF">CSSPJE1EN2_LOCUS10629</name>
</gene>
<dbReference type="Pfam" id="PF00436">
    <property type="entry name" value="SSB"/>
    <property type="match status" value="1"/>
</dbReference>
<evidence type="ECO:0000313" key="4">
    <source>
        <dbReference type="EMBL" id="CAK9867634.1"/>
    </source>
</evidence>